<dbReference type="Gene3D" id="3.10.450.50">
    <property type="match status" value="1"/>
</dbReference>
<name>A0A942U9P6_9BACI</name>
<evidence type="ECO:0000313" key="1">
    <source>
        <dbReference type="EMBL" id="MBS4215153.1"/>
    </source>
</evidence>
<dbReference type="Pfam" id="PF02810">
    <property type="entry name" value="SEC-C"/>
    <property type="match status" value="1"/>
</dbReference>
<dbReference type="Proteomes" id="UP000679749">
    <property type="component" value="Unassembled WGS sequence"/>
</dbReference>
<dbReference type="InterPro" id="IPR004027">
    <property type="entry name" value="SEC_C_motif"/>
</dbReference>
<organism evidence="1 2">
    <name type="scientific">Neobacillus rhizophilus</name>
    <dbReference type="NCBI Taxonomy" id="2833579"/>
    <lineage>
        <taxon>Bacteria</taxon>
        <taxon>Bacillati</taxon>
        <taxon>Bacillota</taxon>
        <taxon>Bacilli</taxon>
        <taxon>Bacillales</taxon>
        <taxon>Bacillaceae</taxon>
        <taxon>Neobacillus</taxon>
    </lineage>
</organism>
<accession>A0A942U9P6</accession>
<keyword evidence="2" id="KW-1185">Reference proteome</keyword>
<proteinExistence type="predicted"/>
<evidence type="ECO:0000313" key="2">
    <source>
        <dbReference type="Proteomes" id="UP000679749"/>
    </source>
</evidence>
<dbReference type="AlphaFoldDB" id="A0A942U9P6"/>
<gene>
    <name evidence="1" type="ORF">KHA99_22175</name>
</gene>
<sequence>MFYINIQLEMDNAPCSCGSGKKFKLFCGR</sequence>
<dbReference type="EMBL" id="JAGYPF010000004">
    <property type="protein sequence ID" value="MBS4215153.1"/>
    <property type="molecule type" value="Genomic_DNA"/>
</dbReference>
<reference evidence="1" key="1">
    <citation type="submission" date="2021-05" db="EMBL/GenBank/DDBJ databases">
        <title>Novel Bacillus species.</title>
        <authorList>
            <person name="Liu G."/>
        </authorList>
    </citation>
    <scope>NUCLEOTIDE SEQUENCE</scope>
    <source>
        <strain evidence="1">FJAT-49825</strain>
    </source>
</reference>
<dbReference type="SUPFAM" id="SSF103642">
    <property type="entry name" value="Sec-C motif"/>
    <property type="match status" value="1"/>
</dbReference>
<protein>
    <submittedName>
        <fullName evidence="1">SEC-C domain-containing protein</fullName>
    </submittedName>
</protein>
<comment type="caution">
    <text evidence="1">The sequence shown here is derived from an EMBL/GenBank/DDBJ whole genome shotgun (WGS) entry which is preliminary data.</text>
</comment>